<dbReference type="Pfam" id="PF13598">
    <property type="entry name" value="DUF4139"/>
    <property type="match status" value="1"/>
</dbReference>
<dbReference type="STRING" id="1163406.A0A0L0NC64"/>
<feature type="region of interest" description="Disordered" evidence="2">
    <location>
        <begin position="464"/>
        <end position="491"/>
    </location>
</feature>
<gene>
    <name evidence="5" type="ORF">TOPH_03657</name>
</gene>
<protein>
    <submittedName>
        <fullName evidence="5">Protein F37C4.5</fullName>
    </submittedName>
</protein>
<dbReference type="PANTHER" id="PTHR31005">
    <property type="entry name" value="DUF4139 DOMAIN-CONTAINING PROTEIN"/>
    <property type="match status" value="1"/>
</dbReference>
<keyword evidence="1" id="KW-0175">Coiled coil</keyword>
<feature type="domain" description="DUF4140" evidence="4">
    <location>
        <begin position="78"/>
        <end position="200"/>
    </location>
</feature>
<dbReference type="InterPro" id="IPR011935">
    <property type="entry name" value="CHP02231"/>
</dbReference>
<name>A0A0L0NC64_TOLOC</name>
<feature type="compositionally biased region" description="Polar residues" evidence="2">
    <location>
        <begin position="338"/>
        <end position="358"/>
    </location>
</feature>
<proteinExistence type="predicted"/>
<evidence type="ECO:0000259" key="3">
    <source>
        <dbReference type="Pfam" id="PF13598"/>
    </source>
</evidence>
<feature type="coiled-coil region" evidence="1">
    <location>
        <begin position="170"/>
        <end position="197"/>
    </location>
</feature>
<dbReference type="OrthoDB" id="10068793at2759"/>
<feature type="region of interest" description="Disordered" evidence="2">
    <location>
        <begin position="338"/>
        <end position="359"/>
    </location>
</feature>
<keyword evidence="6" id="KW-1185">Reference proteome</keyword>
<dbReference type="Proteomes" id="UP000036947">
    <property type="component" value="Unassembled WGS sequence"/>
</dbReference>
<sequence>KSASTQLQLSFNSAATQLQLSFSFSSAACIHLIIPCTLQSTHHSQSLSLRRHSHQQTGLMDSTNKVEYHVRNLGTRSVTLFPTRAQITREVKNVNLKPGTNEITIVGLSPTVDEDSVRVEGNGAFMISDVSVESLPNRDIWEEVYPDSDDEQSDDDDESDYFRWKEGPQLREAKRHLALLEDELNLAIEQIASAESRLKIIDAYGQSFDRSKRGPGFTAQNLELYKHGRAEAYDDVLAGVRQKRDILETVDDHREVVRRLQQLDNKAVQKAVRARERARKPKLDELVLRERHQDERRKEKMRIRKEREGFWPKRCYSVRVTVEAHGALTPISSRRASVSTDVDVPGQSSTDAVGNDNGSDAPPMTCDLLLSYVTASAHWSPTYELKLSTTSAKGVLSFDAELHNTTSETWSNCKVSLSTSQATFAGLDDAIPELTPWYLSLAAKPPPFGIGHMQQQICRTNEERESMTKFRERQRQPDTQRPRSEMFGIPEPEVQPQSLGLGDLLEADFAPPPMPAMPAAPAAPVMRSAGAPGGYSAGNMEARRAQQPLWDDDAARSGILKKITQRGEKIEALGGGGAGYEPDIDNEPDSVVEETGLTTSFDLPGTKTLAPKNTPSKSRVAHTTFTNVEYSHVAVAKCKPVAYLKAKIKNTSKMTLFKGRASLTLDGSFMGKTTLPRCSADETFILSLGVDPAIKVTYPNPVVRRAAPGVFRQENTTMFIRSVTLHNTRASSGKPVSIVVLDQVPVSQDEKLRVGVLSPSNLAPGGGAVAAGVPGLDAWENKDWGKASASLKKDGEVSWEVSLNAGKAVRLNLEYTVAFPNGTHPY</sequence>
<feature type="non-terminal residue" evidence="5">
    <location>
        <position position="1"/>
    </location>
</feature>
<dbReference type="AlphaFoldDB" id="A0A0L0NC64"/>
<evidence type="ECO:0000313" key="6">
    <source>
        <dbReference type="Proteomes" id="UP000036947"/>
    </source>
</evidence>
<evidence type="ECO:0000313" key="5">
    <source>
        <dbReference type="EMBL" id="KND91574.1"/>
    </source>
</evidence>
<feature type="compositionally biased region" description="Basic and acidic residues" evidence="2">
    <location>
        <begin position="464"/>
        <end position="484"/>
    </location>
</feature>
<dbReference type="EMBL" id="LFRF01000008">
    <property type="protein sequence ID" value="KND91574.1"/>
    <property type="molecule type" value="Genomic_DNA"/>
</dbReference>
<accession>A0A0L0NC64</accession>
<dbReference type="InterPro" id="IPR025554">
    <property type="entry name" value="DUF4140"/>
</dbReference>
<comment type="caution">
    <text evidence="5">The sequence shown here is derived from an EMBL/GenBank/DDBJ whole genome shotgun (WGS) entry which is preliminary data.</text>
</comment>
<dbReference type="InterPro" id="IPR037291">
    <property type="entry name" value="DUF4139"/>
</dbReference>
<organism evidence="5 6">
    <name type="scientific">Tolypocladium ophioglossoides (strain CBS 100239)</name>
    <name type="common">Snaketongue truffleclub</name>
    <name type="synonym">Elaphocordyceps ophioglossoides</name>
    <dbReference type="NCBI Taxonomy" id="1163406"/>
    <lineage>
        <taxon>Eukaryota</taxon>
        <taxon>Fungi</taxon>
        <taxon>Dikarya</taxon>
        <taxon>Ascomycota</taxon>
        <taxon>Pezizomycotina</taxon>
        <taxon>Sordariomycetes</taxon>
        <taxon>Hypocreomycetidae</taxon>
        <taxon>Hypocreales</taxon>
        <taxon>Ophiocordycipitaceae</taxon>
        <taxon>Tolypocladium</taxon>
    </lineage>
</organism>
<dbReference type="PANTHER" id="PTHR31005:SF8">
    <property type="entry name" value="DUF4139 DOMAIN-CONTAINING PROTEIN"/>
    <property type="match status" value="1"/>
</dbReference>
<evidence type="ECO:0000259" key="4">
    <source>
        <dbReference type="Pfam" id="PF13600"/>
    </source>
</evidence>
<dbReference type="Pfam" id="PF13600">
    <property type="entry name" value="DUF4140"/>
    <property type="match status" value="1"/>
</dbReference>
<evidence type="ECO:0000256" key="1">
    <source>
        <dbReference type="SAM" id="Coils"/>
    </source>
</evidence>
<evidence type="ECO:0000256" key="2">
    <source>
        <dbReference type="SAM" id="MobiDB-lite"/>
    </source>
</evidence>
<reference evidence="5 6" key="1">
    <citation type="journal article" date="2015" name="BMC Genomics">
        <title>The genome of the truffle-parasite Tolypocladium ophioglossoides and the evolution of antifungal peptaibiotics.</title>
        <authorList>
            <person name="Quandt C.A."/>
            <person name="Bushley K.E."/>
            <person name="Spatafora J.W."/>
        </authorList>
    </citation>
    <scope>NUCLEOTIDE SEQUENCE [LARGE SCALE GENOMIC DNA]</scope>
    <source>
        <strain evidence="5 6">CBS 100239</strain>
    </source>
</reference>
<feature type="domain" description="DUF4139" evidence="3">
    <location>
        <begin position="369"/>
        <end position="821"/>
    </location>
</feature>